<proteinExistence type="predicted"/>
<dbReference type="PANTHER" id="PTHR46967:SF1">
    <property type="entry name" value="KERATIN-ASSOCIATED PROTEIN 16-1-LIKE"/>
    <property type="match status" value="1"/>
</dbReference>
<sequence length="1054" mass="117066">TIVCFNYKNSAAVANQWYLTQQNMKNAAGLLEFQTKNLNSLRFRIVACDSESCFYYTYRTKGASYYYEIGGNEVYYLDNWLFEDNYQSYQFEVYCIDCTDIDISYGPCNSCGQAQSISTLSYLPCPINQISIIDIQGFPQPCSSCNTALNYYSDGTANTCSQCPPSQYYNALNFACLSCEYHYYTNSISPNVCIHCATGNIVDTTKKQCTPCNAGTEEKNSNTCTACDVNKVSAAGSESCVFCQSGQQANQLQTNCDVCDVGKSNPSIGGFCTECGTGLYQDQQGQSNCEPCQTGNIASDAGQSSCTPCSAGEEPNGGKDTCILCEAGQYNPSAGSVCISCPTNRVSLSQGESSCYNCAAGQEASNSQDSCVGCQLGWYNPTSGFACTECPAGQVSATLGMDHCDNCSSGSYSPTGQSLCTDCDAKTYQDTEGMGQCIDCPVGTYNNLQGQDHCAPCDFGQYQPFTFSLVCYQCDLGYYQNSQGQGYCEICSDGFIASTQGQSVCSICDYGTRMNANRSHCTECGFGEYQNEQGKIQCKDCPDGYVNQNNGAIQCSICDVGSKADMTNQECIDCDVGYYQDEQGKLMCKPCEDGTVQSIQGQSQCSDCQSGTFMDSLRISCTQCSVGEYQDEIKQIQCKPCEIGFIQNALGKAFCDKCEAGSFSSADKTVCVQCSEGTYWNYALQFETCQPCGSGQVSFHEYTACVICDQNSEDCDNCSFYEIINETLFSCESDYSCGSYSFIQYDNYFACSNNNCSSALLISSDVANCTPYQCETTVNYFFAVQCVGQCIADDIQCNESIYCQQFLNLSEVNVYDCVEDCPDYMQHSTEYYICKESYDCLNRTQYINETYFECTECLNYSYVINISLVYCTESTNCTPAYLYTKTDYQCTPGSVNIKNNSDYLIQNNVTCFPFKQLDPVHFECATELWMQDYINITQLPIADFESFNYLRKEFVFYQYEKCGLHKVKKVILYPYSVGQCELVNKTTVMRGRNQEYAMVDFCKLIYEHQCLWISNCANYYFNGKCVDECKFGVIDFGRCVLLGVDEDVDMWQWQ</sequence>
<dbReference type="InterPro" id="IPR011641">
    <property type="entry name" value="Tyr-kin_ephrin_A/B_rcpt-like"/>
</dbReference>
<dbReference type="SUPFAM" id="SSF57184">
    <property type="entry name" value="Growth factor receptor domain"/>
    <property type="match status" value="4"/>
</dbReference>
<feature type="domain" description="Tyrosine-protein kinase ephrin type A/B receptor-like" evidence="1">
    <location>
        <begin position="511"/>
        <end position="558"/>
    </location>
</feature>
<dbReference type="EMBL" id="GDID01003151">
    <property type="protein sequence ID" value="JAP93455.1"/>
    <property type="molecule type" value="Transcribed_RNA"/>
</dbReference>
<feature type="domain" description="Tyrosine-protein kinase ephrin type A/B receptor-like" evidence="1">
    <location>
        <begin position="410"/>
        <end position="445"/>
    </location>
</feature>
<dbReference type="InterPro" id="IPR009030">
    <property type="entry name" value="Growth_fac_rcpt_cys_sf"/>
</dbReference>
<name>A0A146KCQ8_9EUKA</name>
<accession>A0A146KCQ8</accession>
<dbReference type="AlphaFoldDB" id="A0A146KCQ8"/>
<evidence type="ECO:0000313" key="2">
    <source>
        <dbReference type="EMBL" id="JAP93455.1"/>
    </source>
</evidence>
<protein>
    <submittedName>
        <fullName evidence="2">Mastigoneme-like protein</fullName>
    </submittedName>
</protein>
<dbReference type="PANTHER" id="PTHR46967">
    <property type="entry name" value="INSULIN-LIKE GROWTH FACTOR BINDING PROTEIN,N-TERMINAL"/>
    <property type="match status" value="1"/>
</dbReference>
<evidence type="ECO:0000259" key="1">
    <source>
        <dbReference type="Pfam" id="PF07699"/>
    </source>
</evidence>
<dbReference type="Gene3D" id="2.10.50.10">
    <property type="entry name" value="Tumor Necrosis Factor Receptor, subunit A, domain 2"/>
    <property type="match status" value="8"/>
</dbReference>
<gene>
    <name evidence="2" type="ORF">TPC1_14262</name>
</gene>
<feature type="domain" description="Tyrosine-protein kinase ephrin type A/B receptor-like" evidence="1">
    <location>
        <begin position="564"/>
        <end position="608"/>
    </location>
</feature>
<organism evidence="2">
    <name type="scientific">Trepomonas sp. PC1</name>
    <dbReference type="NCBI Taxonomy" id="1076344"/>
    <lineage>
        <taxon>Eukaryota</taxon>
        <taxon>Metamonada</taxon>
        <taxon>Diplomonadida</taxon>
        <taxon>Hexamitidae</taxon>
        <taxon>Hexamitinae</taxon>
        <taxon>Trepomonas</taxon>
    </lineage>
</organism>
<dbReference type="Pfam" id="PF07699">
    <property type="entry name" value="Ephrin_rec_like"/>
    <property type="match status" value="3"/>
</dbReference>
<feature type="non-terminal residue" evidence="2">
    <location>
        <position position="1"/>
    </location>
</feature>
<dbReference type="SMART" id="SM01411">
    <property type="entry name" value="Ephrin_rec_like"/>
    <property type="match status" value="11"/>
</dbReference>
<reference evidence="2" key="1">
    <citation type="submission" date="2015-07" db="EMBL/GenBank/DDBJ databases">
        <title>Adaptation to a free-living lifestyle via gene acquisitions in the diplomonad Trepomonas sp. PC1.</title>
        <authorList>
            <person name="Xu F."/>
            <person name="Jerlstrom-Hultqvist J."/>
            <person name="Kolisko M."/>
            <person name="Simpson A.G.B."/>
            <person name="Roger A.J."/>
            <person name="Svard S.G."/>
            <person name="Andersson J.O."/>
        </authorList>
    </citation>
    <scope>NUCLEOTIDE SEQUENCE</scope>
    <source>
        <strain evidence="2">PC1</strain>
    </source>
</reference>